<feature type="signal peptide" evidence="3">
    <location>
        <begin position="1"/>
        <end position="30"/>
    </location>
</feature>
<dbReference type="RefSeq" id="WP_005289814.1">
    <property type="nucleotide sequence ID" value="NZ_CM000961.1"/>
</dbReference>
<dbReference type="InterPro" id="IPR026045">
    <property type="entry name" value="Ferric-bd"/>
</dbReference>
<organism evidence="4 5">
    <name type="scientific">Corynebacterium genitalium ATCC 33030</name>
    <dbReference type="NCBI Taxonomy" id="585529"/>
    <lineage>
        <taxon>Bacteria</taxon>
        <taxon>Bacillati</taxon>
        <taxon>Actinomycetota</taxon>
        <taxon>Actinomycetes</taxon>
        <taxon>Mycobacteriales</taxon>
        <taxon>Corynebacteriaceae</taxon>
        <taxon>Corynebacterium</taxon>
    </lineage>
</organism>
<evidence type="ECO:0000256" key="2">
    <source>
        <dbReference type="PIRSR" id="PIRSR002825-1"/>
    </source>
</evidence>
<keyword evidence="2" id="KW-0479">Metal-binding</keyword>
<dbReference type="eggNOG" id="COG1840">
    <property type="taxonomic scope" value="Bacteria"/>
</dbReference>
<dbReference type="PANTHER" id="PTHR30006">
    <property type="entry name" value="THIAMINE-BINDING PERIPLASMIC PROTEIN-RELATED"/>
    <property type="match status" value="1"/>
</dbReference>
<dbReference type="Gene3D" id="3.40.190.10">
    <property type="entry name" value="Periplasmic binding protein-like II"/>
    <property type="match status" value="2"/>
</dbReference>
<keyword evidence="2" id="KW-0408">Iron</keyword>
<dbReference type="PIRSF" id="PIRSF002825">
    <property type="entry name" value="CfbpA"/>
    <property type="match status" value="1"/>
</dbReference>
<reference evidence="4" key="1">
    <citation type="submission" date="2010-06" db="EMBL/GenBank/DDBJ databases">
        <authorList>
            <person name="Muzny D."/>
            <person name="Qin X."/>
            <person name="Buhay C."/>
            <person name="Dugan-Rocha S."/>
            <person name="Ding Y."/>
            <person name="Chen G."/>
            <person name="Hawes A."/>
            <person name="Holder M."/>
            <person name="Jhangiani S."/>
            <person name="Johnson A."/>
            <person name="Khan Z."/>
            <person name="Li Z."/>
            <person name="Liu W."/>
            <person name="Liu X."/>
            <person name="Perez L."/>
            <person name="Shen H."/>
            <person name="Wang Q."/>
            <person name="Watt J."/>
            <person name="Xi L."/>
            <person name="Xin Y."/>
            <person name="Zhou J."/>
            <person name="Deng J."/>
            <person name="Jiang H."/>
            <person name="Liu Y."/>
            <person name="Qu J."/>
            <person name="Song X.-Z."/>
            <person name="Zhang L."/>
            <person name="Villasana D."/>
            <person name="Johnson A."/>
            <person name="Liu J."/>
            <person name="Liyanage D."/>
            <person name="Lorensuhewa L."/>
            <person name="Robinson T."/>
            <person name="Song A."/>
            <person name="Song B.-B."/>
            <person name="Dinh H."/>
            <person name="Thornton R."/>
            <person name="Coyle M."/>
            <person name="Francisco L."/>
            <person name="Jackson L."/>
            <person name="Javaid M."/>
            <person name="Korchina V."/>
            <person name="Kovar C."/>
            <person name="Mata R."/>
            <person name="Mathew T."/>
            <person name="Ngo R."/>
            <person name="Nguyen L."/>
            <person name="Nguyen N."/>
            <person name="Okwuonu G."/>
            <person name="Ongeri F."/>
            <person name="Pham C."/>
            <person name="Simmons D."/>
            <person name="Wilczek-Boney K."/>
            <person name="Hale W."/>
            <person name="Jakkamsetti A."/>
            <person name="Pham P."/>
            <person name="Ruth R."/>
            <person name="San Lucas F."/>
            <person name="Warren J."/>
            <person name="Zhang J."/>
            <person name="Zhao Z."/>
            <person name="Zhou C."/>
            <person name="Zhu D."/>
            <person name="Lee S."/>
            <person name="Bess C."/>
            <person name="Blankenburg K."/>
            <person name="Forbes L."/>
            <person name="Fu Q."/>
            <person name="Gubbala S."/>
            <person name="Hirani K."/>
            <person name="Jayaseelan J.C."/>
            <person name="Lara F."/>
            <person name="Munidasa M."/>
            <person name="Palculict T."/>
            <person name="Patil S."/>
            <person name="Pu L.-L."/>
            <person name="Saada N."/>
            <person name="Tang L."/>
            <person name="Weissenberger G."/>
            <person name="Zhu Y."/>
            <person name="Hemphill L."/>
            <person name="Shang Y."/>
            <person name="Youmans B."/>
            <person name="Ayvaz T."/>
            <person name="Ross M."/>
            <person name="Santibanez J."/>
            <person name="Aqrawi P."/>
            <person name="Gross S."/>
            <person name="Joshi V."/>
            <person name="Fowler G."/>
            <person name="Nazareth L."/>
            <person name="Reid J."/>
            <person name="Worley K."/>
            <person name="Petrosino J."/>
            <person name="Highlander S."/>
            <person name="Gibbs R."/>
        </authorList>
    </citation>
    <scope>NUCLEOTIDE SEQUENCE [LARGE SCALE GENOMIC DNA]</scope>
    <source>
        <strain evidence="4">ATCC 33030</strain>
    </source>
</reference>
<name>D7WFE9_9CORY</name>
<feature type="chain" id="PRO_5038914288" evidence="3">
    <location>
        <begin position="31"/>
        <end position="350"/>
    </location>
</feature>
<sequence>MTFSANLARSRTSLVSAVLATSLAFLSSCAEPPAEGERSPNMRNGVTTITLYTSEPEAKADIAIREFEELNPDIKVKMYRAGTGELVARVASEKATGGIEGDVLWCADAPTFEVYKQEGDLAELTNIDLTAILPEAIDDDGYYVGTRMMPTIIAYNSNRIPENEAPTSWGDLTDPKYKGEIVLGDPAVSGATAFNAAVWLQTPELGEDWVNKLGENRPMIAQSAGPVAEEVAAGGHPIGIVTDYRVRDLADEGSPIKAVYPADGAPYITQPAAVFAASPSREAAQRLVSYLVSRQGQTTAAELNYLPVRTDVDSPPGAPTLEDIALLEADLTNITQEKTDAVAFFQRAMR</sequence>
<evidence type="ECO:0000256" key="3">
    <source>
        <dbReference type="SAM" id="SignalP"/>
    </source>
</evidence>
<accession>D7WFE9</accession>
<dbReference type="InterPro" id="IPR006059">
    <property type="entry name" value="SBP"/>
</dbReference>
<dbReference type="Proteomes" id="UP000004208">
    <property type="component" value="Unassembled WGS sequence"/>
</dbReference>
<dbReference type="STRING" id="585529.HMPREF0291_11433"/>
<proteinExistence type="predicted"/>
<dbReference type="OrthoDB" id="366726at2"/>
<protein>
    <submittedName>
        <fullName evidence="4">ABC transporter, solute-binding protein</fullName>
    </submittedName>
</protein>
<dbReference type="EMBL" id="ACLJ02000003">
    <property type="protein sequence ID" value="EFK53776.1"/>
    <property type="molecule type" value="Genomic_DNA"/>
</dbReference>
<dbReference type="SUPFAM" id="SSF53850">
    <property type="entry name" value="Periplasmic binding protein-like II"/>
    <property type="match status" value="1"/>
</dbReference>
<dbReference type="Pfam" id="PF13416">
    <property type="entry name" value="SBP_bac_8"/>
    <property type="match status" value="1"/>
</dbReference>
<keyword evidence="1 3" id="KW-0732">Signal</keyword>
<dbReference type="GO" id="GO:0046872">
    <property type="term" value="F:metal ion binding"/>
    <property type="evidence" value="ECO:0007669"/>
    <property type="project" value="UniProtKB-KW"/>
</dbReference>
<dbReference type="HOGENOM" id="CLU_026974_0_0_11"/>
<evidence type="ECO:0000313" key="5">
    <source>
        <dbReference type="Proteomes" id="UP000004208"/>
    </source>
</evidence>
<evidence type="ECO:0000313" key="4">
    <source>
        <dbReference type="EMBL" id="EFK53776.1"/>
    </source>
</evidence>
<comment type="caution">
    <text evidence="4">The sequence shown here is derived from an EMBL/GenBank/DDBJ whole genome shotgun (WGS) entry which is preliminary data.</text>
</comment>
<dbReference type="AlphaFoldDB" id="D7WFE9"/>
<gene>
    <name evidence="4" type="ORF">HMPREF0291_11433</name>
</gene>
<dbReference type="CDD" id="cd13547">
    <property type="entry name" value="PBP2_Fbp_like_2"/>
    <property type="match status" value="1"/>
</dbReference>
<dbReference type="PANTHER" id="PTHR30006:SF24">
    <property type="entry name" value="SLL0237 PROTEIN"/>
    <property type="match status" value="1"/>
</dbReference>
<feature type="binding site" evidence="2">
    <location>
        <position position="244"/>
    </location>
    <ligand>
        <name>Fe cation</name>
        <dbReference type="ChEBI" id="CHEBI:24875"/>
    </ligand>
</feature>
<keyword evidence="5" id="KW-1185">Reference proteome</keyword>
<evidence type="ECO:0000256" key="1">
    <source>
        <dbReference type="ARBA" id="ARBA00022729"/>
    </source>
</evidence>